<dbReference type="EMBL" id="QFFF01000001">
    <property type="protein sequence ID" value="PWG02987.1"/>
    <property type="molecule type" value="Genomic_DNA"/>
</dbReference>
<evidence type="ECO:0000313" key="2">
    <source>
        <dbReference type="EMBL" id="PWG02987.1"/>
    </source>
</evidence>
<keyword evidence="3" id="KW-1185">Reference proteome</keyword>
<accession>A0A2U2J3T4</accession>
<evidence type="ECO:0000256" key="1">
    <source>
        <dbReference type="SAM" id="SignalP"/>
    </source>
</evidence>
<dbReference type="OrthoDB" id="7391233at2"/>
<feature type="chain" id="PRO_5015649944" evidence="1">
    <location>
        <begin position="22"/>
        <end position="162"/>
    </location>
</feature>
<comment type="caution">
    <text evidence="2">The sequence shown here is derived from an EMBL/GenBank/DDBJ whole genome shotgun (WGS) entry which is preliminary data.</text>
</comment>
<dbReference type="RefSeq" id="WP_109271125.1">
    <property type="nucleotide sequence ID" value="NZ_QFFF01000001.1"/>
</dbReference>
<name>A0A2U2J3T4_9SPHN</name>
<reference evidence="2 3" key="1">
    <citation type="submission" date="2018-05" db="EMBL/GenBank/DDBJ databases">
        <title>Genome of Sphingosinicella humi QZX222.</title>
        <authorList>
            <person name="Qiao Z."/>
            <person name="Wang G."/>
        </authorList>
    </citation>
    <scope>NUCLEOTIDE SEQUENCE [LARGE SCALE GENOMIC DNA]</scope>
    <source>
        <strain evidence="2 3">QZX222</strain>
    </source>
</reference>
<proteinExistence type="predicted"/>
<gene>
    <name evidence="2" type="ORF">DF286_08980</name>
</gene>
<evidence type="ECO:0000313" key="3">
    <source>
        <dbReference type="Proteomes" id="UP000245916"/>
    </source>
</evidence>
<keyword evidence="1" id="KW-0732">Signal</keyword>
<dbReference type="Proteomes" id="UP000245916">
    <property type="component" value="Unassembled WGS sequence"/>
</dbReference>
<dbReference type="AlphaFoldDB" id="A0A2U2J3T4"/>
<feature type="signal peptide" evidence="1">
    <location>
        <begin position="1"/>
        <end position="21"/>
    </location>
</feature>
<protein>
    <submittedName>
        <fullName evidence="2">Uncharacterized protein</fullName>
    </submittedName>
</protein>
<organism evidence="2 3">
    <name type="scientific">Allosphingosinicella humi</name>
    <dbReference type="NCBI Taxonomy" id="2068657"/>
    <lineage>
        <taxon>Bacteria</taxon>
        <taxon>Pseudomonadati</taxon>
        <taxon>Pseudomonadota</taxon>
        <taxon>Alphaproteobacteria</taxon>
        <taxon>Sphingomonadales</taxon>
        <taxon>Sphingomonadaceae</taxon>
        <taxon>Allosphingosinicella</taxon>
    </lineage>
</organism>
<sequence length="162" mass="17557">MKSLFVAAAGAAALLTVPAAAQEAAAPAPGSERISQLIVFGDDPCPQSTGDEIVVCARKPESDRYRIPENLRSETGDKEIETWTERATELQYVGRAGIGSCSPVGPGGMTGCYEELVRKARAERQGRDSVNWNRLIEEARRERLSRIDAEAEAVEQQLNPAE</sequence>